<sequence length="142" mass="16677">MELHKISLMDAYMIETLRSNGISDKEILTQIEQGKTEAWQELNRNFDFQELVKFAEKDMEGFKRILSQGYRVKFVTFNGLKNLLRLRFGKERETDYELTETGIRNLNLNSEQLVDLKQVLSGNWVVEELDDTNNLVVNIERS</sequence>
<reference evidence="1 2" key="1">
    <citation type="journal article" date="2022" name="Evol. Bioinform. Online">
        <title>Draft Genome Sequence of Oceanobacillus jordanicus Strain GSFE11, a Halotolerant Plant Growth-Promoting Bacterial Endophyte Isolated From the Jordan Valley.</title>
        <authorList>
            <person name="Alhindi T."/>
            <person name="Albdaiwi R."/>
        </authorList>
    </citation>
    <scope>NUCLEOTIDE SEQUENCE [LARGE SCALE GENOMIC DNA]</scope>
    <source>
        <strain evidence="1 2">GSFE11</strain>
    </source>
</reference>
<dbReference type="RefSeq" id="WP_238022158.1">
    <property type="nucleotide sequence ID" value="NZ_JAIFZM010000025.1"/>
</dbReference>
<evidence type="ECO:0000313" key="2">
    <source>
        <dbReference type="Proteomes" id="UP001199631"/>
    </source>
</evidence>
<gene>
    <name evidence="1" type="ORF">K3T81_18850</name>
</gene>
<comment type="caution">
    <text evidence="1">The sequence shown here is derived from an EMBL/GenBank/DDBJ whole genome shotgun (WGS) entry which is preliminary data.</text>
</comment>
<proteinExistence type="predicted"/>
<keyword evidence="2" id="KW-1185">Reference proteome</keyword>
<dbReference type="Proteomes" id="UP001199631">
    <property type="component" value="Unassembled WGS sequence"/>
</dbReference>
<evidence type="ECO:0000313" key="1">
    <source>
        <dbReference type="EMBL" id="MCG3421209.1"/>
    </source>
</evidence>
<name>A0AAW5B995_9BACI</name>
<dbReference type="AlphaFoldDB" id="A0AAW5B995"/>
<accession>A0AAW5B995</accession>
<protein>
    <submittedName>
        <fullName evidence="1">Uncharacterized protein</fullName>
    </submittedName>
</protein>
<organism evidence="1 2">
    <name type="scientific">Oceanobacillus jordanicus</name>
    <dbReference type="NCBI Taxonomy" id="2867266"/>
    <lineage>
        <taxon>Bacteria</taxon>
        <taxon>Bacillati</taxon>
        <taxon>Bacillota</taxon>
        <taxon>Bacilli</taxon>
        <taxon>Bacillales</taxon>
        <taxon>Bacillaceae</taxon>
        <taxon>Oceanobacillus</taxon>
    </lineage>
</organism>
<dbReference type="EMBL" id="JAIFZM010000025">
    <property type="protein sequence ID" value="MCG3421209.1"/>
    <property type="molecule type" value="Genomic_DNA"/>
</dbReference>